<gene>
    <name evidence="2" type="ORF">FN976_26920</name>
</gene>
<protein>
    <submittedName>
        <fullName evidence="2">Uncharacterized protein</fullName>
    </submittedName>
</protein>
<dbReference type="EMBL" id="VOBQ01000027">
    <property type="protein sequence ID" value="TWO66015.1"/>
    <property type="molecule type" value="Genomic_DNA"/>
</dbReference>
<evidence type="ECO:0000313" key="3">
    <source>
        <dbReference type="Proteomes" id="UP000318199"/>
    </source>
</evidence>
<proteinExistence type="predicted"/>
<sequence>MLYATVKNPNPTCRGWGLVAALEVVNVFASHEEAARWFQDRNVPLPSNCIVEGNDCKPLHLTTGLPADNGNPQQNWSQGGEPPRTLAEWDAHYWYRASKHTKFAVCKHLIPARLRDAPFYTTELEGCFDTGEVPFTRFRAAKISEAEFNRVARLMV</sequence>
<comment type="caution">
    <text evidence="2">The sequence shown here is derived from an EMBL/GenBank/DDBJ whole genome shotgun (WGS) entry which is preliminary data.</text>
</comment>
<reference evidence="2 3" key="1">
    <citation type="submission" date="2019-07" db="EMBL/GenBank/DDBJ databases">
        <title>Caenimonas sedimenti sp. nov., isolated from activated sludge.</title>
        <authorList>
            <person name="Xu J."/>
        </authorList>
    </citation>
    <scope>NUCLEOTIDE SEQUENCE [LARGE SCALE GENOMIC DNA]</scope>
    <source>
        <strain evidence="2 3">HX-9-20</strain>
    </source>
</reference>
<dbReference type="RefSeq" id="WP_145896845.1">
    <property type="nucleotide sequence ID" value="NZ_VOBQ01000027.1"/>
</dbReference>
<dbReference type="AlphaFoldDB" id="A0A562ZEY7"/>
<evidence type="ECO:0000313" key="2">
    <source>
        <dbReference type="EMBL" id="TWO66015.1"/>
    </source>
</evidence>
<feature type="region of interest" description="Disordered" evidence="1">
    <location>
        <begin position="62"/>
        <end position="82"/>
    </location>
</feature>
<name>A0A562ZEY7_9BURK</name>
<dbReference type="Proteomes" id="UP000318199">
    <property type="component" value="Unassembled WGS sequence"/>
</dbReference>
<keyword evidence="3" id="KW-1185">Reference proteome</keyword>
<organism evidence="2 3">
    <name type="scientific">Caenimonas sedimenti</name>
    <dbReference type="NCBI Taxonomy" id="2596921"/>
    <lineage>
        <taxon>Bacteria</taxon>
        <taxon>Pseudomonadati</taxon>
        <taxon>Pseudomonadota</taxon>
        <taxon>Betaproteobacteria</taxon>
        <taxon>Burkholderiales</taxon>
        <taxon>Comamonadaceae</taxon>
        <taxon>Caenimonas</taxon>
    </lineage>
</organism>
<evidence type="ECO:0000256" key="1">
    <source>
        <dbReference type="SAM" id="MobiDB-lite"/>
    </source>
</evidence>
<dbReference type="OrthoDB" id="9806724at2"/>
<accession>A0A562ZEY7</accession>